<keyword evidence="14" id="KW-0175">Coiled coil</keyword>
<dbReference type="InterPro" id="IPR050398">
    <property type="entry name" value="HssS/ArlS-like"/>
</dbReference>
<dbReference type="InterPro" id="IPR005467">
    <property type="entry name" value="His_kinase_dom"/>
</dbReference>
<evidence type="ECO:0000256" key="9">
    <source>
        <dbReference type="ARBA" id="ARBA00022777"/>
    </source>
</evidence>
<evidence type="ECO:0000256" key="5">
    <source>
        <dbReference type="ARBA" id="ARBA00022553"/>
    </source>
</evidence>
<evidence type="ECO:0000256" key="4">
    <source>
        <dbReference type="ARBA" id="ARBA00022475"/>
    </source>
</evidence>
<dbReference type="SMART" id="SM00387">
    <property type="entry name" value="HATPase_c"/>
    <property type="match status" value="1"/>
</dbReference>
<dbReference type="SUPFAM" id="SSF55874">
    <property type="entry name" value="ATPase domain of HSP90 chaperone/DNA topoisomerase II/histidine kinase"/>
    <property type="match status" value="1"/>
</dbReference>
<keyword evidence="5" id="KW-0597">Phosphoprotein</keyword>
<dbReference type="InterPro" id="IPR036097">
    <property type="entry name" value="HisK_dim/P_sf"/>
</dbReference>
<dbReference type="Pfam" id="PF02518">
    <property type="entry name" value="HATPase_c"/>
    <property type="match status" value="1"/>
</dbReference>
<evidence type="ECO:0000256" key="2">
    <source>
        <dbReference type="ARBA" id="ARBA00004651"/>
    </source>
</evidence>
<evidence type="ECO:0000256" key="1">
    <source>
        <dbReference type="ARBA" id="ARBA00000085"/>
    </source>
</evidence>
<dbReference type="Pfam" id="PF00512">
    <property type="entry name" value="HisKA"/>
    <property type="match status" value="1"/>
</dbReference>
<evidence type="ECO:0000256" key="12">
    <source>
        <dbReference type="ARBA" id="ARBA00023012"/>
    </source>
</evidence>
<dbReference type="Proteomes" id="UP000597877">
    <property type="component" value="Unassembled WGS sequence"/>
</dbReference>
<feature type="coiled-coil region" evidence="14">
    <location>
        <begin position="226"/>
        <end position="256"/>
    </location>
</feature>
<dbReference type="EC" id="2.7.13.3" evidence="3"/>
<evidence type="ECO:0000256" key="11">
    <source>
        <dbReference type="ARBA" id="ARBA00022989"/>
    </source>
</evidence>
<comment type="caution">
    <text evidence="17">The sequence shown here is derived from an EMBL/GenBank/DDBJ whole genome shotgun (WGS) entry which is preliminary data.</text>
</comment>
<keyword evidence="7 15" id="KW-0812">Transmembrane</keyword>
<evidence type="ECO:0000256" key="13">
    <source>
        <dbReference type="ARBA" id="ARBA00023136"/>
    </source>
</evidence>
<dbReference type="RefSeq" id="WP_186840272.1">
    <property type="nucleotide sequence ID" value="NZ_JACOOZ010000003.1"/>
</dbReference>
<keyword evidence="6" id="KW-0808">Transferase</keyword>
<dbReference type="Gene3D" id="1.10.287.130">
    <property type="match status" value="1"/>
</dbReference>
<evidence type="ECO:0000313" key="17">
    <source>
        <dbReference type="EMBL" id="MBC5667532.1"/>
    </source>
</evidence>
<dbReference type="CDD" id="cd00082">
    <property type="entry name" value="HisKA"/>
    <property type="match status" value="1"/>
</dbReference>
<name>A0ABR7F1P4_9FIRM</name>
<evidence type="ECO:0000256" key="7">
    <source>
        <dbReference type="ARBA" id="ARBA00022692"/>
    </source>
</evidence>
<keyword evidence="8" id="KW-0547">Nucleotide-binding</keyword>
<evidence type="ECO:0000256" key="15">
    <source>
        <dbReference type="SAM" id="Phobius"/>
    </source>
</evidence>
<evidence type="ECO:0000259" key="16">
    <source>
        <dbReference type="PROSITE" id="PS50109"/>
    </source>
</evidence>
<sequence>MIKSIKGKMVLFQGMMLVVVLSVLLILFLSGAQGYYYHSKMKLMNQAFNRLHEKDLEKLKDGDSKIVNFEEQKLRFVIADENFRQIYVSANGKGKGAVIDGRSAKAKIKGGIIDKVNRFDEDEFKTVNCKRRIKGRGIIKQGNHKYYVYIYEIKTTKNILFSYYAIFFTIVVLIAAAIGMIVSMIIANRISKPIKQIELNTRLAVKNGYNVKIDENQEFKELSGLAESINTMVIQIRNQIEILEEEIARKEQAENIQKQFVNNVSHEMKTPLAIISTQVEMIQYLNDEEKREEYCKSIIEETENMSQMINDMISIFSVQYENENLTVENENVSDVVRKICGEYKKLFDSNHIVLREEYDIDTYAQINGKLLKQAVSNYVSNAIKHSDEKSQVTVRVLDLNETVRVEVENMGKHIDESYKDKIWDIFYSGDANETLNGQKGSGLGLYLVKSIAKLHNAEYGFENTDNGVIFYITLKKVQKRDQKQLN</sequence>
<organism evidence="17 18">
    <name type="scientific">Eubacterium segne</name>
    <dbReference type="NCBI Taxonomy" id="2763045"/>
    <lineage>
        <taxon>Bacteria</taxon>
        <taxon>Bacillati</taxon>
        <taxon>Bacillota</taxon>
        <taxon>Clostridia</taxon>
        <taxon>Eubacteriales</taxon>
        <taxon>Eubacteriaceae</taxon>
        <taxon>Eubacterium</taxon>
    </lineage>
</organism>
<keyword evidence="11 15" id="KW-1133">Transmembrane helix</keyword>
<keyword evidence="4" id="KW-1003">Cell membrane</keyword>
<dbReference type="PANTHER" id="PTHR45528">
    <property type="entry name" value="SENSOR HISTIDINE KINASE CPXA"/>
    <property type="match status" value="1"/>
</dbReference>
<dbReference type="SMART" id="SM00388">
    <property type="entry name" value="HisKA"/>
    <property type="match status" value="1"/>
</dbReference>
<keyword evidence="18" id="KW-1185">Reference proteome</keyword>
<accession>A0ABR7F1P4</accession>
<dbReference type="PANTHER" id="PTHR45528:SF1">
    <property type="entry name" value="SENSOR HISTIDINE KINASE CPXA"/>
    <property type="match status" value="1"/>
</dbReference>
<comment type="catalytic activity">
    <reaction evidence="1">
        <text>ATP + protein L-histidine = ADP + protein N-phospho-L-histidine.</text>
        <dbReference type="EC" id="2.7.13.3"/>
    </reaction>
</comment>
<dbReference type="Gene3D" id="6.10.340.10">
    <property type="match status" value="1"/>
</dbReference>
<gene>
    <name evidence="17" type="ORF">H8S00_06000</name>
</gene>
<dbReference type="Gene3D" id="3.30.565.10">
    <property type="entry name" value="Histidine kinase-like ATPase, C-terminal domain"/>
    <property type="match status" value="1"/>
</dbReference>
<evidence type="ECO:0000256" key="8">
    <source>
        <dbReference type="ARBA" id="ARBA00022741"/>
    </source>
</evidence>
<evidence type="ECO:0000256" key="10">
    <source>
        <dbReference type="ARBA" id="ARBA00022840"/>
    </source>
</evidence>
<reference evidence="17 18" key="1">
    <citation type="submission" date="2020-08" db="EMBL/GenBank/DDBJ databases">
        <title>Genome public.</title>
        <authorList>
            <person name="Liu C."/>
            <person name="Sun Q."/>
        </authorList>
    </citation>
    <scope>NUCLEOTIDE SEQUENCE [LARGE SCALE GENOMIC DNA]</scope>
    <source>
        <strain evidence="17 18">BX4</strain>
    </source>
</reference>
<dbReference type="GO" id="GO:0016301">
    <property type="term" value="F:kinase activity"/>
    <property type="evidence" value="ECO:0007669"/>
    <property type="project" value="UniProtKB-KW"/>
</dbReference>
<evidence type="ECO:0000256" key="6">
    <source>
        <dbReference type="ARBA" id="ARBA00022679"/>
    </source>
</evidence>
<evidence type="ECO:0000256" key="14">
    <source>
        <dbReference type="SAM" id="Coils"/>
    </source>
</evidence>
<feature type="transmembrane region" description="Helical" evidence="15">
    <location>
        <begin position="161"/>
        <end position="187"/>
    </location>
</feature>
<keyword evidence="10" id="KW-0067">ATP-binding</keyword>
<dbReference type="InterPro" id="IPR003661">
    <property type="entry name" value="HisK_dim/P_dom"/>
</dbReference>
<feature type="domain" description="Histidine kinase" evidence="16">
    <location>
        <begin position="263"/>
        <end position="478"/>
    </location>
</feature>
<dbReference type="EMBL" id="JACOOZ010000003">
    <property type="protein sequence ID" value="MBC5667532.1"/>
    <property type="molecule type" value="Genomic_DNA"/>
</dbReference>
<comment type="subcellular location">
    <subcellularLocation>
        <location evidence="2">Cell membrane</location>
        <topology evidence="2">Multi-pass membrane protein</topology>
    </subcellularLocation>
</comment>
<proteinExistence type="predicted"/>
<keyword evidence="9 17" id="KW-0418">Kinase</keyword>
<dbReference type="InterPro" id="IPR003594">
    <property type="entry name" value="HATPase_dom"/>
</dbReference>
<dbReference type="SUPFAM" id="SSF47384">
    <property type="entry name" value="Homodimeric domain of signal transducing histidine kinase"/>
    <property type="match status" value="1"/>
</dbReference>
<evidence type="ECO:0000313" key="18">
    <source>
        <dbReference type="Proteomes" id="UP000597877"/>
    </source>
</evidence>
<keyword evidence="12" id="KW-0902">Two-component regulatory system</keyword>
<dbReference type="InterPro" id="IPR036890">
    <property type="entry name" value="HATPase_C_sf"/>
</dbReference>
<keyword evidence="13 15" id="KW-0472">Membrane</keyword>
<protein>
    <recommendedName>
        <fullName evidence="3">histidine kinase</fullName>
        <ecNumber evidence="3">2.7.13.3</ecNumber>
    </recommendedName>
</protein>
<dbReference type="PROSITE" id="PS50109">
    <property type="entry name" value="HIS_KIN"/>
    <property type="match status" value="1"/>
</dbReference>
<evidence type="ECO:0000256" key="3">
    <source>
        <dbReference type="ARBA" id="ARBA00012438"/>
    </source>
</evidence>